<dbReference type="InterPro" id="IPR045093">
    <property type="entry name" value="Cullin"/>
</dbReference>
<dbReference type="InterPro" id="IPR001373">
    <property type="entry name" value="Cullin_N"/>
</dbReference>
<keyword evidence="4" id="KW-1185">Reference proteome</keyword>
<dbReference type="Proteomes" id="UP001420932">
    <property type="component" value="Unassembled WGS sequence"/>
</dbReference>
<dbReference type="FunFam" id="1.20.1310.10:FF:000020">
    <property type="entry name" value="Cullin-1, putative"/>
    <property type="match status" value="1"/>
</dbReference>
<organism evidence="3 4">
    <name type="scientific">Stephania yunnanensis</name>
    <dbReference type="NCBI Taxonomy" id="152371"/>
    <lineage>
        <taxon>Eukaryota</taxon>
        <taxon>Viridiplantae</taxon>
        <taxon>Streptophyta</taxon>
        <taxon>Embryophyta</taxon>
        <taxon>Tracheophyta</taxon>
        <taxon>Spermatophyta</taxon>
        <taxon>Magnoliopsida</taxon>
        <taxon>Ranunculales</taxon>
        <taxon>Menispermaceae</taxon>
        <taxon>Menispermoideae</taxon>
        <taxon>Cissampelideae</taxon>
        <taxon>Stephania</taxon>
    </lineage>
</organism>
<dbReference type="Gene3D" id="1.20.1310.10">
    <property type="entry name" value="Cullin Repeats"/>
    <property type="match status" value="3"/>
</dbReference>
<dbReference type="Pfam" id="PF00888">
    <property type="entry name" value="Cullin"/>
    <property type="match status" value="1"/>
</dbReference>
<dbReference type="InterPro" id="IPR016159">
    <property type="entry name" value="Cullin_repeat-like_dom_sf"/>
</dbReference>
<protein>
    <recommendedName>
        <fullName evidence="2">Cullin N-terminal domain-containing protein</fullName>
    </recommendedName>
</protein>
<feature type="domain" description="Cullin N-terminal" evidence="2">
    <location>
        <begin position="34"/>
        <end position="427"/>
    </location>
</feature>
<dbReference type="EMBL" id="JBBNAF010000013">
    <property type="protein sequence ID" value="KAK9086504.1"/>
    <property type="molecule type" value="Genomic_DNA"/>
</dbReference>
<evidence type="ECO:0000313" key="3">
    <source>
        <dbReference type="EMBL" id="KAK9086504.1"/>
    </source>
</evidence>
<comment type="similarity">
    <text evidence="1">Belongs to the cullin family.</text>
</comment>
<dbReference type="GO" id="GO:0031625">
    <property type="term" value="F:ubiquitin protein ligase binding"/>
    <property type="evidence" value="ECO:0007669"/>
    <property type="project" value="InterPro"/>
</dbReference>
<dbReference type="PANTHER" id="PTHR11932">
    <property type="entry name" value="CULLIN"/>
    <property type="match status" value="1"/>
</dbReference>
<dbReference type="GO" id="GO:0006511">
    <property type="term" value="P:ubiquitin-dependent protein catabolic process"/>
    <property type="evidence" value="ECO:0007669"/>
    <property type="project" value="InterPro"/>
</dbReference>
<evidence type="ECO:0000256" key="1">
    <source>
        <dbReference type="ARBA" id="ARBA00006019"/>
    </source>
</evidence>
<gene>
    <name evidence="3" type="ORF">Syun_028898</name>
</gene>
<dbReference type="AlphaFoldDB" id="A0AAP0HGV3"/>
<dbReference type="FunFam" id="1.20.1310.10:FF:000021">
    <property type="entry name" value="Cullin-1, putative"/>
    <property type="match status" value="1"/>
</dbReference>
<accession>A0AAP0HGV3</accession>
<name>A0AAP0HGV3_9MAGN</name>
<evidence type="ECO:0000259" key="2">
    <source>
        <dbReference type="Pfam" id="PF00888"/>
    </source>
</evidence>
<evidence type="ECO:0000313" key="4">
    <source>
        <dbReference type="Proteomes" id="UP001420932"/>
    </source>
</evidence>
<reference evidence="3 4" key="1">
    <citation type="submission" date="2024-01" db="EMBL/GenBank/DDBJ databases">
        <title>Genome assemblies of Stephania.</title>
        <authorList>
            <person name="Yang L."/>
        </authorList>
    </citation>
    <scope>NUCLEOTIDE SEQUENCE [LARGE SCALE GENOMIC DNA]</scope>
    <source>
        <strain evidence="3">YNDBR</strain>
        <tissue evidence="3">Leaf</tissue>
    </source>
</reference>
<sequence>MSECDEMSITDCETIELEQGWKIMKLGITKLKNILEGLPEPEFTSEENMALYTTVYNMCIQEDPHDYSRQLYEKYKETLEEYNISTVLPSLRQKHDELMLRELVKRWANYKVMVSRLFRWFQFLDRYFIRRMFMPTLKEVGLKCFHDLVYKEIKVEVRDVVISLIDQEREGKQIDQALLKNVLDIFAEIGKGKMEFYENDFEAAMLCDTSGYYSRKASNWILEDSFPEYMKKAEDCLKREKDRVSHYLHSISEQKLLEKVQNELLLVYACQLLEKEDSGCHALLRYGKMEDLSRMYRLFSQIPQGLDSVSNIFKQHVTAEVATLVKQAEDEARNKKAERRDILGLEEQVFVGKAIDLHDKYLAYITNCFMNHTLFHKALREAFEVFCNKTVGGSSSAELLATFCDTILKKIRSEMLNNAIEETREKARSLTRDMGPIP</sequence>
<dbReference type="FunFam" id="1.20.1310.10:FF:000025">
    <property type="entry name" value="Cullin-1, putative"/>
    <property type="match status" value="1"/>
</dbReference>
<proteinExistence type="inferred from homology"/>
<comment type="caution">
    <text evidence="3">The sequence shown here is derived from an EMBL/GenBank/DDBJ whole genome shotgun (WGS) entry which is preliminary data.</text>
</comment>
<dbReference type="SUPFAM" id="SSF74788">
    <property type="entry name" value="Cullin repeat-like"/>
    <property type="match status" value="1"/>
</dbReference>